<dbReference type="Pfam" id="PF08028">
    <property type="entry name" value="Acyl-CoA_dh_2"/>
    <property type="match status" value="1"/>
</dbReference>
<dbReference type="RefSeq" id="WP_344645429.1">
    <property type="nucleotide sequence ID" value="NZ_BAAASS010000016.1"/>
</dbReference>
<feature type="domain" description="Acyl-CoA dehydrogenase C-terminal" evidence="2">
    <location>
        <begin position="40"/>
        <end position="139"/>
    </location>
</feature>
<organism evidence="3 4">
    <name type="scientific">Streptomyces fimbriatus</name>
    <dbReference type="NCBI Taxonomy" id="68197"/>
    <lineage>
        <taxon>Bacteria</taxon>
        <taxon>Bacillati</taxon>
        <taxon>Actinomycetota</taxon>
        <taxon>Actinomycetes</taxon>
        <taxon>Kitasatosporales</taxon>
        <taxon>Streptomycetaceae</taxon>
        <taxon>Streptomyces</taxon>
    </lineage>
</organism>
<dbReference type="EMBL" id="JBHSKL010000029">
    <property type="protein sequence ID" value="MFC5227423.1"/>
    <property type="molecule type" value="Genomic_DNA"/>
</dbReference>
<name>A0ABW0DAG9_STRFI</name>
<protein>
    <recommendedName>
        <fullName evidence="2">Acyl-CoA dehydrogenase C-terminal domain-containing protein</fullName>
    </recommendedName>
</protein>
<proteinExistence type="predicted"/>
<evidence type="ECO:0000313" key="3">
    <source>
        <dbReference type="EMBL" id="MFC5227423.1"/>
    </source>
</evidence>
<keyword evidence="1" id="KW-0560">Oxidoreductase</keyword>
<comment type="caution">
    <text evidence="3">The sequence shown here is derived from an EMBL/GenBank/DDBJ whole genome shotgun (WGS) entry which is preliminary data.</text>
</comment>
<reference evidence="4" key="1">
    <citation type="journal article" date="2019" name="Int. J. Syst. Evol. Microbiol.">
        <title>The Global Catalogue of Microorganisms (GCM) 10K type strain sequencing project: providing services to taxonomists for standard genome sequencing and annotation.</title>
        <authorList>
            <consortium name="The Broad Institute Genomics Platform"/>
            <consortium name="The Broad Institute Genome Sequencing Center for Infectious Disease"/>
            <person name="Wu L."/>
            <person name="Ma J."/>
        </authorList>
    </citation>
    <scope>NUCLEOTIDE SEQUENCE [LARGE SCALE GENOMIC DNA]</scope>
    <source>
        <strain evidence="4">CCM 8479</strain>
    </source>
</reference>
<evidence type="ECO:0000259" key="2">
    <source>
        <dbReference type="Pfam" id="PF08028"/>
    </source>
</evidence>
<evidence type="ECO:0000313" key="4">
    <source>
        <dbReference type="Proteomes" id="UP001596156"/>
    </source>
</evidence>
<dbReference type="InterPro" id="IPR013107">
    <property type="entry name" value="Acyl-CoA_DH_C"/>
</dbReference>
<gene>
    <name evidence="3" type="ORF">ACFPN6_23135</name>
</gene>
<dbReference type="Gene3D" id="1.20.140.10">
    <property type="entry name" value="Butyryl-CoA Dehydrogenase, subunit A, domain 3"/>
    <property type="match status" value="1"/>
</dbReference>
<evidence type="ECO:0000256" key="1">
    <source>
        <dbReference type="ARBA" id="ARBA00023002"/>
    </source>
</evidence>
<keyword evidence="4" id="KW-1185">Reference proteome</keyword>
<accession>A0ABW0DAG9</accession>
<sequence>MSTDDVFVPAHRTFTLRDLMRPQEGGARCHRVPYPMVAALLFAVPALGASRAALREWIATIAGKERADGRVMGDTSKAQLAPARSSADTEAARHLLEASARWADHAPVAALSVAENQRDATAAVACARRASIACSRPPGAAVWPSDLPCSGAGGM</sequence>
<dbReference type="Proteomes" id="UP001596156">
    <property type="component" value="Unassembled WGS sequence"/>
</dbReference>